<protein>
    <submittedName>
        <fullName evidence="3">Lipolytic enzyme, G-D-S-L</fullName>
    </submittedName>
</protein>
<dbReference type="Proteomes" id="UP000008332">
    <property type="component" value="Chromosome"/>
</dbReference>
<dbReference type="PANTHER" id="PTHR45648:SF22">
    <property type="entry name" value="GDSL LIPASE_ACYLHYDROLASE FAMILY PROTEIN (AFU_ORTHOLOGUE AFUA_4G14700)"/>
    <property type="match status" value="1"/>
</dbReference>
<dbReference type="InterPro" id="IPR013424">
    <property type="entry name" value="Ice-binding_C"/>
</dbReference>
<dbReference type="AlphaFoldDB" id="Q21W04"/>
<keyword evidence="1" id="KW-0378">Hydrolase</keyword>
<gene>
    <name evidence="3" type="ordered locus">Rfer_2331</name>
</gene>
<dbReference type="eggNOG" id="COG3240">
    <property type="taxonomic scope" value="Bacteria"/>
</dbReference>
<keyword evidence="2" id="KW-0732">Signal</keyword>
<dbReference type="SUPFAM" id="SSF52266">
    <property type="entry name" value="SGNH hydrolase"/>
    <property type="match status" value="1"/>
</dbReference>
<sequence>MLEKILRGVLTLVLTCASVAAAATPYTSITVFGDSLSDGGNAYAYTEAIFGPGNGFPPAPYAQRFSNGPVAVERLAANLGLSLTPSLLGGSNYAYGGAETGSTNYLRLNSNPLVAAAFSGSNTGVLAQVADFTSLHSLNPSSLVVLWAGPNDLFSALDSAADPVAAMSLALFNLQLATQQLYLDGARTILMPNMPNIGLTPFGLSLGAAASAQLTGITVGFNTGLHLLADALNAADPGLNILEFDTFSLLNSLINNPADYGLSNVTQPCFNGVAVCANPDSYLFWDSVHPTTSAHQVIGDRFTTTVPEPPLTALMAVALIGLYASRRRKR</sequence>
<dbReference type="CDD" id="cd01846">
    <property type="entry name" value="fatty_acyltransferase_like"/>
    <property type="match status" value="1"/>
</dbReference>
<keyword evidence="4" id="KW-1185">Reference proteome</keyword>
<feature type="signal peptide" evidence="2">
    <location>
        <begin position="1"/>
        <end position="22"/>
    </location>
</feature>
<dbReference type="STRING" id="338969.Rfer_2331"/>
<dbReference type="InterPro" id="IPR036514">
    <property type="entry name" value="SGNH_hydro_sf"/>
</dbReference>
<dbReference type="Gene3D" id="3.40.50.1110">
    <property type="entry name" value="SGNH hydrolase"/>
    <property type="match status" value="1"/>
</dbReference>
<dbReference type="InterPro" id="IPR001087">
    <property type="entry name" value="GDSL"/>
</dbReference>
<evidence type="ECO:0000313" key="3">
    <source>
        <dbReference type="EMBL" id="ABD70049.1"/>
    </source>
</evidence>
<evidence type="ECO:0000256" key="1">
    <source>
        <dbReference type="ARBA" id="ARBA00022801"/>
    </source>
</evidence>
<dbReference type="KEGG" id="rfr:Rfer_2331"/>
<dbReference type="EMBL" id="CP000267">
    <property type="protein sequence ID" value="ABD70049.1"/>
    <property type="molecule type" value="Genomic_DNA"/>
</dbReference>
<dbReference type="GO" id="GO:0016788">
    <property type="term" value="F:hydrolase activity, acting on ester bonds"/>
    <property type="evidence" value="ECO:0007669"/>
    <property type="project" value="InterPro"/>
</dbReference>
<dbReference type="InterPro" id="IPR051058">
    <property type="entry name" value="GDSL_Est/Lipase"/>
</dbReference>
<feature type="chain" id="PRO_5004200504" evidence="2">
    <location>
        <begin position="23"/>
        <end position="330"/>
    </location>
</feature>
<dbReference type="NCBIfam" id="TIGR02595">
    <property type="entry name" value="PEP_CTERM"/>
    <property type="match status" value="1"/>
</dbReference>
<organism evidence="3 4">
    <name type="scientific">Albidiferax ferrireducens (strain ATCC BAA-621 / DSM 15236 / T118)</name>
    <name type="common">Rhodoferax ferrireducens</name>
    <dbReference type="NCBI Taxonomy" id="338969"/>
    <lineage>
        <taxon>Bacteria</taxon>
        <taxon>Pseudomonadati</taxon>
        <taxon>Pseudomonadota</taxon>
        <taxon>Betaproteobacteria</taxon>
        <taxon>Burkholderiales</taxon>
        <taxon>Comamonadaceae</taxon>
        <taxon>Rhodoferax</taxon>
    </lineage>
</organism>
<reference evidence="4" key="1">
    <citation type="submission" date="2006-02" db="EMBL/GenBank/DDBJ databases">
        <title>Complete sequence of chromosome of Rhodoferax ferrireducens DSM 15236.</title>
        <authorList>
            <person name="Copeland A."/>
            <person name="Lucas S."/>
            <person name="Lapidus A."/>
            <person name="Barry K."/>
            <person name="Detter J.C."/>
            <person name="Glavina del Rio T."/>
            <person name="Hammon N."/>
            <person name="Israni S."/>
            <person name="Pitluck S."/>
            <person name="Brettin T."/>
            <person name="Bruce D."/>
            <person name="Han C."/>
            <person name="Tapia R."/>
            <person name="Gilna P."/>
            <person name="Kiss H."/>
            <person name="Schmutz J."/>
            <person name="Larimer F."/>
            <person name="Land M."/>
            <person name="Kyrpides N."/>
            <person name="Ivanova N."/>
            <person name="Richardson P."/>
        </authorList>
    </citation>
    <scope>NUCLEOTIDE SEQUENCE [LARGE SCALE GENOMIC DNA]</scope>
    <source>
        <strain evidence="4">ATCC BAA-621 / DSM 15236 / T118</strain>
    </source>
</reference>
<dbReference type="Pfam" id="PF00657">
    <property type="entry name" value="Lipase_GDSL"/>
    <property type="match status" value="1"/>
</dbReference>
<dbReference type="PANTHER" id="PTHR45648">
    <property type="entry name" value="GDSL LIPASE/ACYLHYDROLASE FAMILY PROTEIN (AFU_ORTHOLOGUE AFUA_4G14700)"/>
    <property type="match status" value="1"/>
</dbReference>
<evidence type="ECO:0000313" key="4">
    <source>
        <dbReference type="Proteomes" id="UP000008332"/>
    </source>
</evidence>
<accession>Q21W04</accession>
<evidence type="ECO:0000256" key="2">
    <source>
        <dbReference type="SAM" id="SignalP"/>
    </source>
</evidence>
<proteinExistence type="predicted"/>
<dbReference type="HOGENOM" id="CLU_015101_3_2_4"/>
<dbReference type="RefSeq" id="WP_011464617.1">
    <property type="nucleotide sequence ID" value="NC_007908.1"/>
</dbReference>
<name>Q21W04_ALBFT</name>